<reference evidence="5 6" key="1">
    <citation type="journal article" date="2018" name="Sci. Rep.">
        <title>Comparative analysis of the Pocillopora damicornis genome highlights role of immune system in coral evolution.</title>
        <authorList>
            <person name="Cunning R."/>
            <person name="Bay R.A."/>
            <person name="Gillette P."/>
            <person name="Baker A.C."/>
            <person name="Traylor-Knowles N."/>
        </authorList>
    </citation>
    <scope>NUCLEOTIDE SEQUENCE [LARGE SCALE GENOMIC DNA]</scope>
    <source>
        <strain evidence="5">RSMAS</strain>
        <tissue evidence="5">Whole animal</tissue>
    </source>
</reference>
<comment type="caution">
    <text evidence="5">The sequence shown here is derived from an EMBL/GenBank/DDBJ whole genome shotgun (WGS) entry which is preliminary data.</text>
</comment>
<feature type="domain" description="CUB" evidence="4">
    <location>
        <begin position="19"/>
        <end position="142"/>
    </location>
</feature>
<dbReference type="Proteomes" id="UP000275408">
    <property type="component" value="Unassembled WGS sequence"/>
</dbReference>
<evidence type="ECO:0000313" key="5">
    <source>
        <dbReference type="EMBL" id="RMX48092.1"/>
    </source>
</evidence>
<keyword evidence="1" id="KW-0677">Repeat</keyword>
<dbReference type="AlphaFoldDB" id="A0A3M6U359"/>
<gene>
    <name evidence="5" type="ORF">pdam_00002650</name>
</gene>
<dbReference type="EMBL" id="RCHS01002311">
    <property type="protein sequence ID" value="RMX48092.1"/>
    <property type="molecule type" value="Genomic_DNA"/>
</dbReference>
<accession>A0A3M6U359</accession>
<dbReference type="Pfam" id="PF00431">
    <property type="entry name" value="CUB"/>
    <property type="match status" value="2"/>
</dbReference>
<dbReference type="OrthoDB" id="5980118at2759"/>
<dbReference type="CDD" id="cd00041">
    <property type="entry name" value="CUB"/>
    <property type="match status" value="2"/>
</dbReference>
<dbReference type="SMART" id="SM00042">
    <property type="entry name" value="CUB"/>
    <property type="match status" value="2"/>
</dbReference>
<dbReference type="FunFam" id="2.60.120.290:FF:000005">
    <property type="entry name" value="Procollagen C-endopeptidase enhancer 1"/>
    <property type="match status" value="1"/>
</dbReference>
<evidence type="ECO:0000256" key="1">
    <source>
        <dbReference type="ARBA" id="ARBA00022737"/>
    </source>
</evidence>
<name>A0A3M6U359_POCDA</name>
<evidence type="ECO:0000313" key="6">
    <source>
        <dbReference type="Proteomes" id="UP000275408"/>
    </source>
</evidence>
<dbReference type="InterPro" id="IPR035914">
    <property type="entry name" value="Sperma_CUB_dom_sf"/>
</dbReference>
<dbReference type="PANTHER" id="PTHR24251">
    <property type="entry name" value="OVOCHYMASE-RELATED"/>
    <property type="match status" value="1"/>
</dbReference>
<dbReference type="STRING" id="46731.A0A3M6U359"/>
<comment type="caution">
    <text evidence="3">Lacks conserved residue(s) required for the propagation of feature annotation.</text>
</comment>
<organism evidence="5 6">
    <name type="scientific">Pocillopora damicornis</name>
    <name type="common">Cauliflower coral</name>
    <name type="synonym">Millepora damicornis</name>
    <dbReference type="NCBI Taxonomy" id="46731"/>
    <lineage>
        <taxon>Eukaryota</taxon>
        <taxon>Metazoa</taxon>
        <taxon>Cnidaria</taxon>
        <taxon>Anthozoa</taxon>
        <taxon>Hexacorallia</taxon>
        <taxon>Scleractinia</taxon>
        <taxon>Astrocoeniina</taxon>
        <taxon>Pocilloporidae</taxon>
        <taxon>Pocillopora</taxon>
    </lineage>
</organism>
<evidence type="ECO:0000259" key="4">
    <source>
        <dbReference type="PROSITE" id="PS01180"/>
    </source>
</evidence>
<keyword evidence="6" id="KW-1185">Reference proteome</keyword>
<dbReference type="Gene3D" id="2.60.120.290">
    <property type="entry name" value="Spermadhesin, CUB domain"/>
    <property type="match status" value="2"/>
</dbReference>
<dbReference type="PANTHER" id="PTHR24251:SF37">
    <property type="entry name" value="CUB DOMAIN-CONTAINING PROTEIN"/>
    <property type="match status" value="1"/>
</dbReference>
<dbReference type="SUPFAM" id="SSF49854">
    <property type="entry name" value="Spermadhesin, CUB domain"/>
    <property type="match status" value="2"/>
</dbReference>
<keyword evidence="2" id="KW-1015">Disulfide bond</keyword>
<sequence>MNLFFLNDPITDGDLSFTAGNSSEVNLNGWSGYFWSPNFPNNFPTNRKSTWNITVPSEKIIKLIFLKFTLVTGESDDCAGAAQDSARVFISNVASHGGKPGDFEICGQKLPPPVYSDGNFLQVTFESRDTVNKGFNASFEAIDRDPPNPIKEGGIEILGTPRFIPVKCYSLNESLRVLFVSDDTIMDFDGLGATYKRLNHSPPICPREVIPLSGSGKISSLNYPMSNYTMYTNCTWKITGSASQKIKFAFTDFALSPCAANCNSDSCSYVELYDGGSTSSPFLARFCDGSILNETLSKGHEMFVRFYSGKTADRGFEAEYHVSYDGHKKLEK</sequence>
<protein>
    <recommendedName>
        <fullName evidence="4">CUB domain-containing protein</fullName>
    </recommendedName>
</protein>
<feature type="domain" description="CUB" evidence="4">
    <location>
        <begin position="205"/>
        <end position="323"/>
    </location>
</feature>
<dbReference type="PROSITE" id="PS01180">
    <property type="entry name" value="CUB"/>
    <property type="match status" value="2"/>
</dbReference>
<evidence type="ECO:0000256" key="3">
    <source>
        <dbReference type="PROSITE-ProRule" id="PRU00059"/>
    </source>
</evidence>
<evidence type="ECO:0000256" key="2">
    <source>
        <dbReference type="ARBA" id="ARBA00023157"/>
    </source>
</evidence>
<dbReference type="InterPro" id="IPR000859">
    <property type="entry name" value="CUB_dom"/>
</dbReference>
<proteinExistence type="predicted"/>